<sequence length="57" mass="6391">MIFRAFITRVNMSSQIVQVFGFIRLGRIPNARKGMEAGPRRGTGTCICSQHPLQILD</sequence>
<proteinExistence type="predicted"/>
<dbReference type="AlphaFoldDB" id="A0A508X6S6"/>
<name>A0A508X6S6_9HYPH</name>
<dbReference type="Proteomes" id="UP000507954">
    <property type="component" value="Unassembled WGS sequence"/>
</dbReference>
<protein>
    <submittedName>
        <fullName evidence="1">Uncharacterized protein</fullName>
    </submittedName>
</protein>
<organism evidence="1">
    <name type="scientific">Sinorhizobium medicae</name>
    <dbReference type="NCBI Taxonomy" id="110321"/>
    <lineage>
        <taxon>Bacteria</taxon>
        <taxon>Pseudomonadati</taxon>
        <taxon>Pseudomonadota</taxon>
        <taxon>Alphaproteobacteria</taxon>
        <taxon>Hyphomicrobiales</taxon>
        <taxon>Rhizobiaceae</taxon>
        <taxon>Sinorhizobium/Ensifer group</taxon>
        <taxon>Sinorhizobium</taxon>
    </lineage>
</organism>
<gene>
    <name evidence="1" type="ORF">EMEDMD4_790393</name>
</gene>
<dbReference type="EMBL" id="CABFNB010000149">
    <property type="protein sequence ID" value="VTZ65369.1"/>
    <property type="molecule type" value="Genomic_DNA"/>
</dbReference>
<reference evidence="1" key="1">
    <citation type="submission" date="2019-06" db="EMBL/GenBank/DDBJ databases">
        <authorList>
            <person name="Le Quere A."/>
            <person name="Colella S."/>
        </authorList>
    </citation>
    <scope>NUCLEOTIDE SEQUENCE</scope>
    <source>
        <strain evidence="1">EmedicaeMD41</strain>
    </source>
</reference>
<evidence type="ECO:0000313" key="1">
    <source>
        <dbReference type="EMBL" id="VTZ65369.1"/>
    </source>
</evidence>
<accession>A0A508X6S6</accession>